<protein>
    <submittedName>
        <fullName evidence="6">AAA-domain-containing protein</fullName>
    </submittedName>
</protein>
<dbReference type="GO" id="GO:0005524">
    <property type="term" value="F:ATP binding"/>
    <property type="evidence" value="ECO:0007669"/>
    <property type="project" value="UniProtKB-KW"/>
</dbReference>
<keyword evidence="3" id="KW-0067">ATP-binding</keyword>
<evidence type="ECO:0000313" key="7">
    <source>
        <dbReference type="Proteomes" id="UP000245768"/>
    </source>
</evidence>
<evidence type="ECO:0000313" key="6">
    <source>
        <dbReference type="EMBL" id="PWN93079.1"/>
    </source>
</evidence>
<dbReference type="GO" id="GO:0051598">
    <property type="term" value="P:meiotic recombination checkpoint signaling"/>
    <property type="evidence" value="ECO:0007669"/>
    <property type="project" value="TreeGrafter"/>
</dbReference>
<dbReference type="InParanoid" id="A0A316YUX2"/>
<dbReference type="GO" id="GO:0016887">
    <property type="term" value="F:ATP hydrolysis activity"/>
    <property type="evidence" value="ECO:0007669"/>
    <property type="project" value="InterPro"/>
</dbReference>
<dbReference type="GO" id="GO:0005634">
    <property type="term" value="C:nucleus"/>
    <property type="evidence" value="ECO:0007669"/>
    <property type="project" value="TreeGrafter"/>
</dbReference>
<dbReference type="SMART" id="SM00382">
    <property type="entry name" value="AAA"/>
    <property type="match status" value="1"/>
</dbReference>
<dbReference type="PANTHER" id="PTHR45991">
    <property type="entry name" value="PACHYTENE CHECKPOINT PROTEIN 2"/>
    <property type="match status" value="1"/>
</dbReference>
<dbReference type="InterPro" id="IPR027417">
    <property type="entry name" value="P-loop_NTPase"/>
</dbReference>
<dbReference type="GO" id="GO:0005694">
    <property type="term" value="C:chromosome"/>
    <property type="evidence" value="ECO:0007669"/>
    <property type="project" value="TreeGrafter"/>
</dbReference>
<sequence>MDYEEDGEPIAVSVRLDVEVRAKQDCSVPLSMIGSAVTSYLGLSKRDLRPGLMLEGWQKEQKTGPLSEVEKIRLGESSESHEGRRGCSCAHHNSKIAPRRRRISNGEEVEFVVHVYQAAARDDIDELSAADPEAGDVSGSDVMAATVMELPNMELEGVWESLIYEGDIKTRLLNYIYTTLVFSDADIDFNIVSWNRLVLLHGPPGTGKTSLCRALAQKLAIRLSNKFTHGKLIEVNSHSLFSKWFSESGKLVQRLFSMVTEMVEDEDGFVVILIDEVESLTKARSSAGSGSEPSDSLRVVNALLTQLDKLKQRKNCLVMTTSNISDSIDDAFIDRADIKQYIGPPPAEAIYSVLFSCVEELMRVGLVQQLDISDAADAAERHANGSQDAITRTLWHLAESCVGISGRTLRKLPVMAHARYLDVGAKTTPDRWARAMSLALRDVKDEMRSAQQGAKTL</sequence>
<dbReference type="GeneID" id="37046253"/>
<dbReference type="InterPro" id="IPR003959">
    <property type="entry name" value="ATPase_AAA_core"/>
</dbReference>
<dbReference type="InterPro" id="IPR003593">
    <property type="entry name" value="AAA+_ATPase"/>
</dbReference>
<dbReference type="InterPro" id="IPR044539">
    <property type="entry name" value="Pch2-like"/>
</dbReference>
<feature type="domain" description="AAA+ ATPase" evidence="5">
    <location>
        <begin position="194"/>
        <end position="346"/>
    </location>
</feature>
<dbReference type="Pfam" id="PF23242">
    <property type="entry name" value="AAA_lid_TRIP13_C"/>
    <property type="match status" value="1"/>
</dbReference>
<dbReference type="GO" id="GO:0007131">
    <property type="term" value="P:reciprocal meiotic recombination"/>
    <property type="evidence" value="ECO:0007669"/>
    <property type="project" value="TreeGrafter"/>
</dbReference>
<evidence type="ECO:0000256" key="2">
    <source>
        <dbReference type="ARBA" id="ARBA00022741"/>
    </source>
</evidence>
<name>A0A316YUX2_9BASI</name>
<comment type="similarity">
    <text evidence="1">Belongs to the AAA ATPase family. PCH2 subfamily.</text>
</comment>
<organism evidence="6 7">
    <name type="scientific">Acaromyces ingoldii</name>
    <dbReference type="NCBI Taxonomy" id="215250"/>
    <lineage>
        <taxon>Eukaryota</taxon>
        <taxon>Fungi</taxon>
        <taxon>Dikarya</taxon>
        <taxon>Basidiomycota</taxon>
        <taxon>Ustilaginomycotina</taxon>
        <taxon>Exobasidiomycetes</taxon>
        <taxon>Exobasidiales</taxon>
        <taxon>Cryptobasidiaceae</taxon>
        <taxon>Acaromyces</taxon>
    </lineage>
</organism>
<dbReference type="SUPFAM" id="SSF52540">
    <property type="entry name" value="P-loop containing nucleoside triphosphate hydrolases"/>
    <property type="match status" value="1"/>
</dbReference>
<evidence type="ECO:0000259" key="5">
    <source>
        <dbReference type="SMART" id="SM00382"/>
    </source>
</evidence>
<evidence type="ECO:0000256" key="1">
    <source>
        <dbReference type="ARBA" id="ARBA00007271"/>
    </source>
</evidence>
<dbReference type="OrthoDB" id="10042665at2759"/>
<dbReference type="PANTHER" id="PTHR45991:SF1">
    <property type="entry name" value="PACHYTENE CHECKPOINT PROTEIN 2 HOMOLOG"/>
    <property type="match status" value="1"/>
</dbReference>
<reference evidence="6 7" key="1">
    <citation type="journal article" date="2018" name="Mol. Biol. Evol.">
        <title>Broad Genomic Sampling Reveals a Smut Pathogenic Ancestry of the Fungal Clade Ustilaginomycotina.</title>
        <authorList>
            <person name="Kijpornyongpan T."/>
            <person name="Mondo S.J."/>
            <person name="Barry K."/>
            <person name="Sandor L."/>
            <person name="Lee J."/>
            <person name="Lipzen A."/>
            <person name="Pangilinan J."/>
            <person name="LaButti K."/>
            <person name="Hainaut M."/>
            <person name="Henrissat B."/>
            <person name="Grigoriev I.V."/>
            <person name="Spatafora J.W."/>
            <person name="Aime M.C."/>
        </authorList>
    </citation>
    <scope>NUCLEOTIDE SEQUENCE [LARGE SCALE GENOMIC DNA]</scope>
    <source>
        <strain evidence="6 7">MCA 4198</strain>
    </source>
</reference>
<dbReference type="PRINTS" id="PR00300">
    <property type="entry name" value="CLPPROTEASEA"/>
</dbReference>
<keyword evidence="4" id="KW-0469">Meiosis</keyword>
<dbReference type="InterPro" id="IPR058249">
    <property type="entry name" value="Pch2_C"/>
</dbReference>
<dbReference type="STRING" id="215250.A0A316YUX2"/>
<dbReference type="AlphaFoldDB" id="A0A316YUX2"/>
<dbReference type="Proteomes" id="UP000245768">
    <property type="component" value="Unassembled WGS sequence"/>
</dbReference>
<proteinExistence type="inferred from homology"/>
<keyword evidence="2" id="KW-0547">Nucleotide-binding</keyword>
<dbReference type="InterPro" id="IPR001270">
    <property type="entry name" value="ClpA/B"/>
</dbReference>
<dbReference type="EMBL" id="KZ819634">
    <property type="protein sequence ID" value="PWN93079.1"/>
    <property type="molecule type" value="Genomic_DNA"/>
</dbReference>
<gene>
    <name evidence="6" type="ORF">FA10DRAFT_290205</name>
</gene>
<dbReference type="RefSeq" id="XP_025380277.1">
    <property type="nucleotide sequence ID" value="XM_025524337.1"/>
</dbReference>
<accession>A0A316YUX2</accession>
<evidence type="ECO:0000256" key="4">
    <source>
        <dbReference type="ARBA" id="ARBA00023254"/>
    </source>
</evidence>
<evidence type="ECO:0000256" key="3">
    <source>
        <dbReference type="ARBA" id="ARBA00022840"/>
    </source>
</evidence>
<keyword evidence="7" id="KW-1185">Reference proteome</keyword>
<dbReference type="Pfam" id="PF00004">
    <property type="entry name" value="AAA"/>
    <property type="match status" value="1"/>
</dbReference>
<dbReference type="Gene3D" id="3.40.50.300">
    <property type="entry name" value="P-loop containing nucleotide triphosphate hydrolases"/>
    <property type="match status" value="1"/>
</dbReference>
<dbReference type="FunFam" id="3.40.50.300:FF:000680">
    <property type="entry name" value="pachytene checkpoint protein 2 homolog"/>
    <property type="match status" value="1"/>
</dbReference>